<dbReference type="EMBL" id="PKPP01012294">
    <property type="protein sequence ID" value="PWA42608.1"/>
    <property type="molecule type" value="Genomic_DNA"/>
</dbReference>
<reference evidence="1 2" key="1">
    <citation type="journal article" date="2018" name="Mol. Plant">
        <title>The genome of Artemisia annua provides insight into the evolution of Asteraceae family and artemisinin biosynthesis.</title>
        <authorList>
            <person name="Shen Q."/>
            <person name="Zhang L."/>
            <person name="Liao Z."/>
            <person name="Wang S."/>
            <person name="Yan T."/>
            <person name="Shi P."/>
            <person name="Liu M."/>
            <person name="Fu X."/>
            <person name="Pan Q."/>
            <person name="Wang Y."/>
            <person name="Lv Z."/>
            <person name="Lu X."/>
            <person name="Zhang F."/>
            <person name="Jiang W."/>
            <person name="Ma Y."/>
            <person name="Chen M."/>
            <person name="Hao X."/>
            <person name="Li L."/>
            <person name="Tang Y."/>
            <person name="Lv G."/>
            <person name="Zhou Y."/>
            <person name="Sun X."/>
            <person name="Brodelius P.E."/>
            <person name="Rose J.K.C."/>
            <person name="Tang K."/>
        </authorList>
    </citation>
    <scope>NUCLEOTIDE SEQUENCE [LARGE SCALE GENOMIC DNA]</scope>
    <source>
        <strain evidence="2">cv. Huhao1</strain>
        <tissue evidence="1">Leaf</tissue>
    </source>
</reference>
<sequence length="114" mass="13040">MFEPLQILYLKPNDCGKQSCFNIQFSYENRDLNMKMSVGISKGAENGQVNLGYLVVVKWVASVLEGYCWSRSTYLKAVLRQEVGFFDLKVKTINTIKYLLLDESIDKKLTKADS</sequence>
<proteinExistence type="predicted"/>
<protein>
    <submittedName>
        <fullName evidence="1">ABC transporter type 1, transmembrane domain-containing protein</fullName>
    </submittedName>
</protein>
<evidence type="ECO:0000313" key="2">
    <source>
        <dbReference type="Proteomes" id="UP000245207"/>
    </source>
</evidence>
<dbReference type="Proteomes" id="UP000245207">
    <property type="component" value="Unassembled WGS sequence"/>
</dbReference>
<comment type="caution">
    <text evidence="1">The sequence shown here is derived from an EMBL/GenBank/DDBJ whole genome shotgun (WGS) entry which is preliminary data.</text>
</comment>
<dbReference type="AlphaFoldDB" id="A0A2U1L0U1"/>
<organism evidence="1 2">
    <name type="scientific">Artemisia annua</name>
    <name type="common">Sweet wormwood</name>
    <dbReference type="NCBI Taxonomy" id="35608"/>
    <lineage>
        <taxon>Eukaryota</taxon>
        <taxon>Viridiplantae</taxon>
        <taxon>Streptophyta</taxon>
        <taxon>Embryophyta</taxon>
        <taxon>Tracheophyta</taxon>
        <taxon>Spermatophyta</taxon>
        <taxon>Magnoliopsida</taxon>
        <taxon>eudicotyledons</taxon>
        <taxon>Gunneridae</taxon>
        <taxon>Pentapetalae</taxon>
        <taxon>asterids</taxon>
        <taxon>campanulids</taxon>
        <taxon>Asterales</taxon>
        <taxon>Asteraceae</taxon>
        <taxon>Asteroideae</taxon>
        <taxon>Anthemideae</taxon>
        <taxon>Artemisiinae</taxon>
        <taxon>Artemisia</taxon>
    </lineage>
</organism>
<keyword evidence="1" id="KW-0812">Transmembrane</keyword>
<accession>A0A2U1L0U1</accession>
<keyword evidence="2" id="KW-1185">Reference proteome</keyword>
<dbReference type="STRING" id="35608.A0A2U1L0U1"/>
<keyword evidence="1" id="KW-0472">Membrane</keyword>
<name>A0A2U1L0U1_ARTAN</name>
<evidence type="ECO:0000313" key="1">
    <source>
        <dbReference type="EMBL" id="PWA42608.1"/>
    </source>
</evidence>
<gene>
    <name evidence="1" type="ORF">CTI12_AA544310</name>
</gene>